<dbReference type="AlphaFoldDB" id="A0A4U6U371"/>
<name>A0A4U6U371_SETVI</name>
<evidence type="ECO:0000313" key="2">
    <source>
        <dbReference type="Proteomes" id="UP000298652"/>
    </source>
</evidence>
<proteinExistence type="predicted"/>
<gene>
    <name evidence="1" type="ORF">SEVIR_6G138750v2</name>
</gene>
<dbReference type="EMBL" id="CM016557">
    <property type="protein sequence ID" value="TKW09991.1"/>
    <property type="molecule type" value="Genomic_DNA"/>
</dbReference>
<protein>
    <submittedName>
        <fullName evidence="1">Uncharacterized protein</fullName>
    </submittedName>
</protein>
<dbReference type="Gramene" id="TKW09991">
    <property type="protein sequence ID" value="TKW09991"/>
    <property type="gene ID" value="SEVIR_6G138750v2"/>
</dbReference>
<sequence>MRTRIEPIQLIRIEQLRNKREKKVFVVLAVDGFY</sequence>
<organism evidence="1 2">
    <name type="scientific">Setaria viridis</name>
    <name type="common">Green bristlegrass</name>
    <name type="synonym">Setaria italica subsp. viridis</name>
    <dbReference type="NCBI Taxonomy" id="4556"/>
    <lineage>
        <taxon>Eukaryota</taxon>
        <taxon>Viridiplantae</taxon>
        <taxon>Streptophyta</taxon>
        <taxon>Embryophyta</taxon>
        <taxon>Tracheophyta</taxon>
        <taxon>Spermatophyta</taxon>
        <taxon>Magnoliopsida</taxon>
        <taxon>Liliopsida</taxon>
        <taxon>Poales</taxon>
        <taxon>Poaceae</taxon>
        <taxon>PACMAD clade</taxon>
        <taxon>Panicoideae</taxon>
        <taxon>Panicodae</taxon>
        <taxon>Paniceae</taxon>
        <taxon>Cenchrinae</taxon>
        <taxon>Setaria</taxon>
    </lineage>
</organism>
<dbReference type="Proteomes" id="UP000298652">
    <property type="component" value="Chromosome 6"/>
</dbReference>
<accession>A0A4U6U371</accession>
<evidence type="ECO:0000313" key="1">
    <source>
        <dbReference type="EMBL" id="TKW09991.1"/>
    </source>
</evidence>
<keyword evidence="2" id="KW-1185">Reference proteome</keyword>
<reference evidence="1" key="1">
    <citation type="submission" date="2019-03" db="EMBL/GenBank/DDBJ databases">
        <title>WGS assembly of Setaria viridis.</title>
        <authorList>
            <person name="Huang P."/>
            <person name="Jenkins J."/>
            <person name="Grimwood J."/>
            <person name="Barry K."/>
            <person name="Healey A."/>
            <person name="Mamidi S."/>
            <person name="Sreedasyam A."/>
            <person name="Shu S."/>
            <person name="Feldman M."/>
            <person name="Wu J."/>
            <person name="Yu Y."/>
            <person name="Chen C."/>
            <person name="Johnson J."/>
            <person name="Rokhsar D."/>
            <person name="Baxter I."/>
            <person name="Schmutz J."/>
            <person name="Brutnell T."/>
            <person name="Kellogg E."/>
        </authorList>
    </citation>
    <scope>NUCLEOTIDE SEQUENCE [LARGE SCALE GENOMIC DNA]</scope>
</reference>